<comment type="caution">
    <text evidence="1">The sequence shown here is derived from an EMBL/GenBank/DDBJ whole genome shotgun (WGS) entry which is preliminary data.</text>
</comment>
<name>A0AAD9K8J1_9ANNE</name>
<evidence type="ECO:0000313" key="2">
    <source>
        <dbReference type="Proteomes" id="UP001208570"/>
    </source>
</evidence>
<evidence type="ECO:0000313" key="1">
    <source>
        <dbReference type="EMBL" id="KAK2166461.1"/>
    </source>
</evidence>
<dbReference type="Proteomes" id="UP001208570">
    <property type="component" value="Unassembled WGS sequence"/>
</dbReference>
<dbReference type="EMBL" id="JAODUP010000039">
    <property type="protein sequence ID" value="KAK2166461.1"/>
    <property type="molecule type" value="Genomic_DNA"/>
</dbReference>
<protein>
    <submittedName>
        <fullName evidence="1">Uncharacterized protein</fullName>
    </submittedName>
</protein>
<proteinExistence type="predicted"/>
<accession>A0AAD9K8J1</accession>
<dbReference type="AlphaFoldDB" id="A0AAD9K8J1"/>
<organism evidence="1 2">
    <name type="scientific">Paralvinella palmiformis</name>
    <dbReference type="NCBI Taxonomy" id="53620"/>
    <lineage>
        <taxon>Eukaryota</taxon>
        <taxon>Metazoa</taxon>
        <taxon>Spiralia</taxon>
        <taxon>Lophotrochozoa</taxon>
        <taxon>Annelida</taxon>
        <taxon>Polychaeta</taxon>
        <taxon>Sedentaria</taxon>
        <taxon>Canalipalpata</taxon>
        <taxon>Terebellida</taxon>
        <taxon>Terebelliformia</taxon>
        <taxon>Alvinellidae</taxon>
        <taxon>Paralvinella</taxon>
    </lineage>
</organism>
<keyword evidence="2" id="KW-1185">Reference proteome</keyword>
<gene>
    <name evidence="1" type="ORF">LSH36_39g16043</name>
</gene>
<reference evidence="1" key="1">
    <citation type="journal article" date="2023" name="Mol. Biol. Evol.">
        <title>Third-Generation Sequencing Reveals the Adaptive Role of the Epigenome in Three Deep-Sea Polychaetes.</title>
        <authorList>
            <person name="Perez M."/>
            <person name="Aroh O."/>
            <person name="Sun Y."/>
            <person name="Lan Y."/>
            <person name="Juniper S.K."/>
            <person name="Young C.R."/>
            <person name="Angers B."/>
            <person name="Qian P.Y."/>
        </authorList>
    </citation>
    <scope>NUCLEOTIDE SEQUENCE</scope>
    <source>
        <strain evidence="1">P08H-3</strain>
    </source>
</reference>
<sequence length="128" mass="14395">MNSGIFPGEWGKALICTLHKECGDTARDAIPGVAHKDCAFHFAQALFRKVEALGLQPGYTSDIGSFELLKKFMALCFLPVQHIELVFRRLQTDCIVTVCGLYGQNIYLMYSEHLASSIMERLPDQHPY</sequence>